<dbReference type="PANTHER" id="PTHR42860">
    <property type="entry name" value="VITAMIN B12-BINDING PROTEIN"/>
    <property type="match status" value="1"/>
</dbReference>
<evidence type="ECO:0000259" key="1">
    <source>
        <dbReference type="PROSITE" id="PS50983"/>
    </source>
</evidence>
<dbReference type="SUPFAM" id="SSF53807">
    <property type="entry name" value="Helical backbone' metal receptor"/>
    <property type="match status" value="1"/>
</dbReference>
<organism evidence="2 3">
    <name type="scientific">Candidatus Kutchimonas denitrificans</name>
    <dbReference type="NCBI Taxonomy" id="3056748"/>
    <lineage>
        <taxon>Bacteria</taxon>
        <taxon>Pseudomonadati</taxon>
        <taxon>Gemmatimonadota</taxon>
        <taxon>Gemmatimonadia</taxon>
        <taxon>Candidatus Palauibacterales</taxon>
        <taxon>Candidatus Palauibacteraceae</taxon>
        <taxon>Candidatus Kutchimonas</taxon>
    </lineage>
</organism>
<dbReference type="Proteomes" id="UP000702544">
    <property type="component" value="Unassembled WGS sequence"/>
</dbReference>
<dbReference type="Pfam" id="PF01497">
    <property type="entry name" value="Peripla_BP_2"/>
    <property type="match status" value="1"/>
</dbReference>
<feature type="domain" description="Fe/B12 periplasmic-binding" evidence="1">
    <location>
        <begin position="2"/>
        <end position="289"/>
    </location>
</feature>
<protein>
    <submittedName>
        <fullName evidence="2">ABC transporter substrate-binding protein</fullName>
    </submittedName>
</protein>
<dbReference type="Gene3D" id="3.40.50.1980">
    <property type="entry name" value="Nitrogenase molybdenum iron protein domain"/>
    <property type="match status" value="2"/>
</dbReference>
<reference evidence="2 3" key="1">
    <citation type="submission" date="2020-01" db="EMBL/GenBank/DDBJ databases">
        <title>Genomes assembled from Gulf of Kutch pelagic sediment metagenomes.</title>
        <authorList>
            <person name="Chandrashekar M."/>
            <person name="Mahajan M.S."/>
            <person name="Dave K.J."/>
            <person name="Vatsa P."/>
            <person name="Nathani N.M."/>
        </authorList>
    </citation>
    <scope>NUCLEOTIDE SEQUENCE [LARGE SCALE GENOMIC DNA]</scope>
    <source>
        <strain evidence="2">KS3-K002</strain>
    </source>
</reference>
<evidence type="ECO:0000313" key="3">
    <source>
        <dbReference type="Proteomes" id="UP000702544"/>
    </source>
</evidence>
<sequence length="301" mass="33692">MRITSLYPTATEISFAIGAGDEVVGVSHACDYPPGVEELKSVTKPRFDVEELSSAQIYEQKMETNKSFGSIYRLDETSLWGLRSDVLLTQGPGEFTLVSLQGVRAIAEGLNPRPNLMILYPRHLDDVLDDHARVGLATGHLQEAKELVHRMRERIQAVEDAAKRGSRRQRVAVVQWLDPLLSSSYWVPQLIEIGGGRDVLNTPGLSPNKFEFEALKKRNPEVLVVAPEDMRIERTLTEMPLLTDRPGWWELDAVRRERVYIGDGSVFGRPGPRVIDGLEALAWAIHPDAFPQPSPDVLRPL</sequence>
<evidence type="ECO:0000313" key="2">
    <source>
        <dbReference type="EMBL" id="NIR75675.1"/>
    </source>
</evidence>
<dbReference type="InterPro" id="IPR002491">
    <property type="entry name" value="ABC_transptr_periplasmic_BD"/>
</dbReference>
<dbReference type="AlphaFoldDB" id="A0AAE5CCI1"/>
<proteinExistence type="predicted"/>
<dbReference type="EMBL" id="JAACAK010000089">
    <property type="protein sequence ID" value="NIR75675.1"/>
    <property type="molecule type" value="Genomic_DNA"/>
</dbReference>
<dbReference type="PANTHER" id="PTHR42860:SF1">
    <property type="entry name" value="VITAMIN B12-BINDING PROTEIN"/>
    <property type="match status" value="1"/>
</dbReference>
<name>A0AAE5CCI1_9BACT</name>
<accession>A0AAE5CCI1</accession>
<dbReference type="PROSITE" id="PS50983">
    <property type="entry name" value="FE_B12_PBP"/>
    <property type="match status" value="1"/>
</dbReference>
<dbReference type="InterPro" id="IPR051030">
    <property type="entry name" value="Vitamin_B12-ABC_binding"/>
</dbReference>
<comment type="caution">
    <text evidence="2">The sequence shown here is derived from an EMBL/GenBank/DDBJ whole genome shotgun (WGS) entry which is preliminary data.</text>
</comment>
<gene>
    <name evidence="2" type="ORF">GWO12_11285</name>
</gene>